<protein>
    <submittedName>
        <fullName evidence="2">Uncharacterized protein</fullName>
    </submittedName>
</protein>
<feature type="signal peptide" evidence="1">
    <location>
        <begin position="1"/>
        <end position="16"/>
    </location>
</feature>
<evidence type="ECO:0000313" key="2">
    <source>
        <dbReference type="EMBL" id="KAK2950603.1"/>
    </source>
</evidence>
<name>A0ABQ9XDN9_9EUKA</name>
<sequence>MMILIALFHVLHSLDADCRDFKGVFAEKLNQNWNGSHSQETVIQFESGWFSAESFPIVSTRMELRGNMTRLYAGEGSRKSSAGFQKTDTIYDQNIDSPPKRFEDVRCGCGANQPCLNLIQAIHNQLPIPEMLISYAPLTWRSPHHQNPIQPQIVIPDGTEESASLTLLVLKSELASVSSAQPFIFVDLSDFDDVRCVVTDSNSAHGSFLSAELGGTALVDCEIGDIEAIDSILDMSAMSSAFTIDTMTITNCGQHHPTLFSSSDRPLLTQHDCLPSLPMDGLFSEQCVAPNLSVPFSTNRGLFHVLDAKCAVFDFGTTNLGSFLVDCWTEPDMLLVESDCTEAQPTSSLSPFTFRCTVPDLWKGHSAICDGWDSSEPTLVSIAGNGSLCLCPLSRIRCSTRLMASTDLLPFCVPKHRRRRCAVLATMSQTSDALLSCLQSALVWPIVVEDDCVDLVALSALDICSNWRYR</sequence>
<gene>
    <name evidence="2" type="ORF">BLNAU_14495</name>
</gene>
<reference evidence="2 3" key="1">
    <citation type="journal article" date="2022" name="bioRxiv">
        <title>Genomics of Preaxostyla Flagellates Illuminates Evolutionary Transitions and the Path Towards Mitochondrial Loss.</title>
        <authorList>
            <person name="Novak L.V.F."/>
            <person name="Treitli S.C."/>
            <person name="Pyrih J."/>
            <person name="Halakuc P."/>
            <person name="Pipaliya S.V."/>
            <person name="Vacek V."/>
            <person name="Brzon O."/>
            <person name="Soukal P."/>
            <person name="Eme L."/>
            <person name="Dacks J.B."/>
            <person name="Karnkowska A."/>
            <person name="Elias M."/>
            <person name="Hampl V."/>
        </authorList>
    </citation>
    <scope>NUCLEOTIDE SEQUENCE [LARGE SCALE GENOMIC DNA]</scope>
    <source>
        <strain evidence="2">NAU3</strain>
        <tissue evidence="2">Gut</tissue>
    </source>
</reference>
<keyword evidence="3" id="KW-1185">Reference proteome</keyword>
<dbReference type="EMBL" id="JARBJD010000133">
    <property type="protein sequence ID" value="KAK2950603.1"/>
    <property type="molecule type" value="Genomic_DNA"/>
</dbReference>
<proteinExistence type="predicted"/>
<comment type="caution">
    <text evidence="2">The sequence shown here is derived from an EMBL/GenBank/DDBJ whole genome shotgun (WGS) entry which is preliminary data.</text>
</comment>
<organism evidence="2 3">
    <name type="scientific">Blattamonas nauphoetae</name>
    <dbReference type="NCBI Taxonomy" id="2049346"/>
    <lineage>
        <taxon>Eukaryota</taxon>
        <taxon>Metamonada</taxon>
        <taxon>Preaxostyla</taxon>
        <taxon>Oxymonadida</taxon>
        <taxon>Blattamonas</taxon>
    </lineage>
</organism>
<feature type="chain" id="PRO_5045560944" evidence="1">
    <location>
        <begin position="17"/>
        <end position="470"/>
    </location>
</feature>
<dbReference type="Proteomes" id="UP001281761">
    <property type="component" value="Unassembled WGS sequence"/>
</dbReference>
<evidence type="ECO:0000313" key="3">
    <source>
        <dbReference type="Proteomes" id="UP001281761"/>
    </source>
</evidence>
<keyword evidence="1" id="KW-0732">Signal</keyword>
<accession>A0ABQ9XDN9</accession>
<evidence type="ECO:0000256" key="1">
    <source>
        <dbReference type="SAM" id="SignalP"/>
    </source>
</evidence>